<evidence type="ECO:0000313" key="2">
    <source>
        <dbReference type="EMBL" id="KIF50661.1"/>
    </source>
</evidence>
<protein>
    <submittedName>
        <fullName evidence="2">Uncharacterized protein</fullName>
    </submittedName>
</protein>
<sequence>MKSNRSKIIALSSAVVFALAIAALKFENTLGLLPILVAIVAFFTCVIHTSMHLSGVKNADAFGYYQQSQQTKAKALHKGLDPRDKKR</sequence>
<dbReference type="Proteomes" id="UP000031586">
    <property type="component" value="Unassembled WGS sequence"/>
</dbReference>
<dbReference type="RefSeq" id="WP_009704690.1">
    <property type="nucleotide sequence ID" value="NZ_BAOH01000019.1"/>
</dbReference>
<name>A0A0C1ZCF7_9VIBR</name>
<accession>A0A0C1ZCF7</accession>
<dbReference type="AlphaFoldDB" id="A0A0C1ZCF7"/>
<dbReference type="PATRIC" id="fig|1229493.5.peg.4248"/>
<dbReference type="GeneID" id="47101989"/>
<gene>
    <name evidence="2" type="ORF">H735_24215</name>
</gene>
<keyword evidence="1" id="KW-0812">Transmembrane</keyword>
<keyword evidence="1" id="KW-0472">Membrane</keyword>
<evidence type="ECO:0000313" key="3">
    <source>
        <dbReference type="Proteomes" id="UP000031586"/>
    </source>
</evidence>
<reference evidence="2 3" key="1">
    <citation type="submission" date="2014-07" db="EMBL/GenBank/DDBJ databases">
        <title>Unique and conserved regions in Vibrio harveyi and related species in comparison with the shrimp pathogen Vibrio harveyi CAIM 1792.</title>
        <authorList>
            <person name="Espinoza-Valles I."/>
            <person name="Vora G."/>
            <person name="Leekitcharoenphon P."/>
            <person name="Ussery D."/>
            <person name="Hoj L."/>
            <person name="Gomez-Gil B."/>
        </authorList>
    </citation>
    <scope>NUCLEOTIDE SEQUENCE [LARGE SCALE GENOMIC DNA]</scope>
    <source>
        <strain evidence="3">CAIM 1854 / LMG 25443</strain>
    </source>
</reference>
<comment type="caution">
    <text evidence="2">The sequence shown here is derived from an EMBL/GenBank/DDBJ whole genome shotgun (WGS) entry which is preliminary data.</text>
</comment>
<evidence type="ECO:0000256" key="1">
    <source>
        <dbReference type="SAM" id="Phobius"/>
    </source>
</evidence>
<proteinExistence type="predicted"/>
<organism evidence="2 3">
    <name type="scientific">Vibrio owensii CAIM 1854 = LMG 25443</name>
    <dbReference type="NCBI Taxonomy" id="1229493"/>
    <lineage>
        <taxon>Bacteria</taxon>
        <taxon>Pseudomonadati</taxon>
        <taxon>Pseudomonadota</taxon>
        <taxon>Gammaproteobacteria</taxon>
        <taxon>Vibrionales</taxon>
        <taxon>Vibrionaceae</taxon>
        <taxon>Vibrio</taxon>
    </lineage>
</organism>
<keyword evidence="1" id="KW-1133">Transmembrane helix</keyword>
<dbReference type="EMBL" id="JPRD01000049">
    <property type="protein sequence ID" value="KIF50661.1"/>
    <property type="molecule type" value="Genomic_DNA"/>
</dbReference>
<feature type="transmembrane region" description="Helical" evidence="1">
    <location>
        <begin position="32"/>
        <end position="51"/>
    </location>
</feature>